<dbReference type="PROSITE" id="PS00713">
    <property type="entry name" value="NA_DICARBOXYL_SYMP_1"/>
    <property type="match status" value="1"/>
</dbReference>
<dbReference type="GO" id="GO:0070778">
    <property type="term" value="P:L-aspartate transmembrane transport"/>
    <property type="evidence" value="ECO:0007669"/>
    <property type="project" value="TreeGrafter"/>
</dbReference>
<evidence type="ECO:0000313" key="8">
    <source>
        <dbReference type="EMBL" id="SMG51100.1"/>
    </source>
</evidence>
<dbReference type="InterPro" id="IPR018107">
    <property type="entry name" value="Na-dicarboxylate_symporter_CS"/>
</dbReference>
<keyword evidence="2" id="KW-0813">Transport</keyword>
<dbReference type="GO" id="GO:0015366">
    <property type="term" value="F:malate:proton symporter activity"/>
    <property type="evidence" value="ECO:0007669"/>
    <property type="project" value="TreeGrafter"/>
</dbReference>
<sequence length="416" mass="44378">MNKIVKSLYFQVIVGILLGILCGVYYPEFAVKLKPLGDGFIKLIKMLIAPLIFSSIVIGIAGMQDVKKVGKIGATSIIYFEIMTTVALILGLVFINWIQPGTGMNIDPKTLDGSAVQHYIQEAEHTSTIDFILGIIPENVVAAVASDNLLQVLVFAVLFGIGMTKIGTRASQPVIDVLQSFLNGLFAVIKMIMYLAPLGAMGAMGFTIGKYGVEALSSLGLLMLSFYLTCVVFILFVIGGVLHFYVGISVFKLLRYIKEELLIVLGTSSSESALPGIMQKLEDAGCAKPVVGLVIPTGYSFNLDGTCIYLTMAAVFISQALNMHLSLEQEISLLLVLLLTSKGAAGVTGSGFITLAATLPVVGHVPVESVALILGIDRFMSEARALTNIIGNAAATLVVAKYENALDVELLEEKMG</sequence>
<keyword evidence="3" id="KW-1003">Cell membrane</keyword>
<dbReference type="OrthoDB" id="9768885at2"/>
<comment type="subcellular location">
    <subcellularLocation>
        <location evidence="1">Cell membrane</location>
        <topology evidence="1">Multi-pass membrane protein</topology>
    </subcellularLocation>
</comment>
<gene>
    <name evidence="8" type="ORF">SAMN05660862_3806</name>
</gene>
<keyword evidence="5" id="KW-0769">Symport</keyword>
<keyword evidence="9" id="KW-1185">Reference proteome</keyword>
<evidence type="ECO:0000256" key="2">
    <source>
        <dbReference type="ARBA" id="ARBA00022448"/>
    </source>
</evidence>
<dbReference type="FunFam" id="1.10.3860.10:FF:000001">
    <property type="entry name" value="C4-dicarboxylate transport protein"/>
    <property type="match status" value="1"/>
</dbReference>
<dbReference type="Gene3D" id="1.10.3860.10">
    <property type="entry name" value="Sodium:dicarboxylate symporter"/>
    <property type="match status" value="1"/>
</dbReference>
<dbReference type="GO" id="GO:0015138">
    <property type="term" value="F:fumarate transmembrane transporter activity"/>
    <property type="evidence" value="ECO:0007669"/>
    <property type="project" value="TreeGrafter"/>
</dbReference>
<dbReference type="SUPFAM" id="SSF118215">
    <property type="entry name" value="Proton glutamate symport protein"/>
    <property type="match status" value="1"/>
</dbReference>
<dbReference type="InterPro" id="IPR036458">
    <property type="entry name" value="Na:dicarbo_symporter_sf"/>
</dbReference>
<keyword evidence="6" id="KW-1133">Transmembrane helix</keyword>
<reference evidence="8 9" key="1">
    <citation type="submission" date="2017-04" db="EMBL/GenBank/DDBJ databases">
        <authorList>
            <person name="Afonso C.L."/>
            <person name="Miller P.J."/>
            <person name="Scott M.A."/>
            <person name="Spackman E."/>
            <person name="Goraichik I."/>
            <person name="Dimitrov K.M."/>
            <person name="Suarez D.L."/>
            <person name="Swayne D.E."/>
        </authorList>
    </citation>
    <scope>NUCLEOTIDE SEQUENCE [LARGE SCALE GENOMIC DNA]</scope>
    <source>
        <strain evidence="8 9">DSM 22418</strain>
    </source>
</reference>
<evidence type="ECO:0000256" key="7">
    <source>
        <dbReference type="ARBA" id="ARBA00023136"/>
    </source>
</evidence>
<evidence type="ECO:0000313" key="9">
    <source>
        <dbReference type="Proteomes" id="UP000192980"/>
    </source>
</evidence>
<accession>A0A1X7LBM4</accession>
<dbReference type="GO" id="GO:0015141">
    <property type="term" value="F:succinate transmembrane transporter activity"/>
    <property type="evidence" value="ECO:0007669"/>
    <property type="project" value="TreeGrafter"/>
</dbReference>
<dbReference type="Pfam" id="PF00375">
    <property type="entry name" value="SDF"/>
    <property type="match status" value="1"/>
</dbReference>
<evidence type="ECO:0000256" key="1">
    <source>
        <dbReference type="ARBA" id="ARBA00004651"/>
    </source>
</evidence>
<organism evidence="8 9">
    <name type="scientific">Sphingobacterium psychroaquaticum</name>
    <dbReference type="NCBI Taxonomy" id="561061"/>
    <lineage>
        <taxon>Bacteria</taxon>
        <taxon>Pseudomonadati</taxon>
        <taxon>Bacteroidota</taxon>
        <taxon>Sphingobacteriia</taxon>
        <taxon>Sphingobacteriales</taxon>
        <taxon>Sphingobacteriaceae</taxon>
        <taxon>Sphingobacterium</taxon>
    </lineage>
</organism>
<dbReference type="PROSITE" id="PS00714">
    <property type="entry name" value="NA_DICARBOXYL_SYMP_2"/>
    <property type="match status" value="1"/>
</dbReference>
<evidence type="ECO:0000256" key="4">
    <source>
        <dbReference type="ARBA" id="ARBA00022692"/>
    </source>
</evidence>
<evidence type="ECO:0000256" key="5">
    <source>
        <dbReference type="ARBA" id="ARBA00022847"/>
    </source>
</evidence>
<dbReference type="EMBL" id="FXAU01000009">
    <property type="protein sequence ID" value="SMG51100.1"/>
    <property type="molecule type" value="Genomic_DNA"/>
</dbReference>
<dbReference type="PRINTS" id="PR00173">
    <property type="entry name" value="EDTRNSPORT"/>
</dbReference>
<dbReference type="InterPro" id="IPR001991">
    <property type="entry name" value="Na-dicarboxylate_symporter"/>
</dbReference>
<dbReference type="GO" id="GO:0005886">
    <property type="term" value="C:plasma membrane"/>
    <property type="evidence" value="ECO:0007669"/>
    <property type="project" value="UniProtKB-SubCell"/>
</dbReference>
<protein>
    <submittedName>
        <fullName evidence="8">Aerobic C4-dicarboxylate transport protein</fullName>
    </submittedName>
</protein>
<dbReference type="AlphaFoldDB" id="A0A1X7LBM4"/>
<dbReference type="PANTHER" id="PTHR42865:SF1">
    <property type="entry name" value="AEROBIC C4-DICARBOXYLATE TRANSPORT PROTEIN"/>
    <property type="match status" value="1"/>
</dbReference>
<dbReference type="NCBIfam" id="NF002461">
    <property type="entry name" value="PRK01663.1"/>
    <property type="match status" value="1"/>
</dbReference>
<keyword evidence="4" id="KW-0812">Transmembrane</keyword>
<dbReference type="PANTHER" id="PTHR42865">
    <property type="entry name" value="PROTON/GLUTAMATE-ASPARTATE SYMPORTER"/>
    <property type="match status" value="1"/>
</dbReference>
<evidence type="ECO:0000256" key="6">
    <source>
        <dbReference type="ARBA" id="ARBA00022989"/>
    </source>
</evidence>
<proteinExistence type="predicted"/>
<name>A0A1X7LBM4_9SPHI</name>
<dbReference type="STRING" id="561061.SAMN05660862_3806"/>
<dbReference type="Proteomes" id="UP000192980">
    <property type="component" value="Unassembled WGS sequence"/>
</dbReference>
<keyword evidence="7" id="KW-0472">Membrane</keyword>
<dbReference type="RefSeq" id="WP_085474488.1">
    <property type="nucleotide sequence ID" value="NZ_CP038029.1"/>
</dbReference>
<evidence type="ECO:0000256" key="3">
    <source>
        <dbReference type="ARBA" id="ARBA00022475"/>
    </source>
</evidence>